<dbReference type="EMBL" id="CP003969">
    <property type="protein sequence ID" value="AGP41861.1"/>
    <property type="molecule type" value="Genomic_DNA"/>
</dbReference>
<dbReference type="KEGG" id="scu:SCE1572_49645"/>
<name>S4YBY0_SORCE</name>
<proteinExistence type="predicted"/>
<reference evidence="1 2" key="1">
    <citation type="journal article" date="2013" name="Sci. Rep.">
        <title>Extraordinary expansion of a Sorangium cellulosum genome from an alkaline milieu.</title>
        <authorList>
            <person name="Han K."/>
            <person name="Li Z.F."/>
            <person name="Peng R."/>
            <person name="Zhu L.P."/>
            <person name="Zhou T."/>
            <person name="Wang L.G."/>
            <person name="Li S.G."/>
            <person name="Zhang X.B."/>
            <person name="Hu W."/>
            <person name="Wu Z.H."/>
            <person name="Qin N."/>
            <person name="Li Y.Z."/>
        </authorList>
    </citation>
    <scope>NUCLEOTIDE SEQUENCE [LARGE SCALE GENOMIC DNA]</scope>
    <source>
        <strain evidence="1 2">So0157-2</strain>
    </source>
</reference>
<dbReference type="HOGENOM" id="CLU_1685443_0_0_7"/>
<dbReference type="AlphaFoldDB" id="S4YBY0"/>
<protein>
    <submittedName>
        <fullName evidence="1">Uncharacterized protein</fullName>
    </submittedName>
</protein>
<accession>S4YBY0</accession>
<gene>
    <name evidence="1" type="ORF">SCE1572_49645</name>
</gene>
<evidence type="ECO:0000313" key="2">
    <source>
        <dbReference type="Proteomes" id="UP000014803"/>
    </source>
</evidence>
<evidence type="ECO:0000313" key="1">
    <source>
        <dbReference type="EMBL" id="AGP41861.1"/>
    </source>
</evidence>
<dbReference type="Proteomes" id="UP000014803">
    <property type="component" value="Chromosome"/>
</dbReference>
<sequence>MSSSEPFLVQIVDDRRIGILVPLLPPVVPRHLPLRPHLGELRLLPSPPPLGADALQQLLGRLHVGVLLPPIGGEVAAEGGREHRLAEALEERGDGVKRLLRAAALGGESFDLGDDTALFSNWRNRDRHDTKLPEIESLLGNFPRIHQESVLHLRSG</sequence>
<organism evidence="1 2">
    <name type="scientific">Sorangium cellulosum So0157-2</name>
    <dbReference type="NCBI Taxonomy" id="1254432"/>
    <lineage>
        <taxon>Bacteria</taxon>
        <taxon>Pseudomonadati</taxon>
        <taxon>Myxococcota</taxon>
        <taxon>Polyangia</taxon>
        <taxon>Polyangiales</taxon>
        <taxon>Polyangiaceae</taxon>
        <taxon>Sorangium</taxon>
    </lineage>
</organism>